<accession>A0ACB8TL11</accession>
<protein>
    <submittedName>
        <fullName evidence="1">Uncharacterized protein</fullName>
    </submittedName>
</protein>
<proteinExistence type="predicted"/>
<dbReference type="EMBL" id="MU277187">
    <property type="protein sequence ID" value="KAI0069153.1"/>
    <property type="molecule type" value="Genomic_DNA"/>
</dbReference>
<evidence type="ECO:0000313" key="1">
    <source>
        <dbReference type="EMBL" id="KAI0069153.1"/>
    </source>
</evidence>
<organism evidence="1 2">
    <name type="scientific">Artomyces pyxidatus</name>
    <dbReference type="NCBI Taxonomy" id="48021"/>
    <lineage>
        <taxon>Eukaryota</taxon>
        <taxon>Fungi</taxon>
        <taxon>Dikarya</taxon>
        <taxon>Basidiomycota</taxon>
        <taxon>Agaricomycotina</taxon>
        <taxon>Agaricomycetes</taxon>
        <taxon>Russulales</taxon>
        <taxon>Auriscalpiaceae</taxon>
        <taxon>Artomyces</taxon>
    </lineage>
</organism>
<reference evidence="1" key="1">
    <citation type="submission" date="2021-03" db="EMBL/GenBank/DDBJ databases">
        <authorList>
            <consortium name="DOE Joint Genome Institute"/>
            <person name="Ahrendt S."/>
            <person name="Looney B.P."/>
            <person name="Miyauchi S."/>
            <person name="Morin E."/>
            <person name="Drula E."/>
            <person name="Courty P.E."/>
            <person name="Chicoki N."/>
            <person name="Fauchery L."/>
            <person name="Kohler A."/>
            <person name="Kuo A."/>
            <person name="Labutti K."/>
            <person name="Pangilinan J."/>
            <person name="Lipzen A."/>
            <person name="Riley R."/>
            <person name="Andreopoulos W."/>
            <person name="He G."/>
            <person name="Johnson J."/>
            <person name="Barry K.W."/>
            <person name="Grigoriev I.V."/>
            <person name="Nagy L."/>
            <person name="Hibbett D."/>
            <person name="Henrissat B."/>
            <person name="Matheny P.B."/>
            <person name="Labbe J."/>
            <person name="Martin F."/>
        </authorList>
    </citation>
    <scope>NUCLEOTIDE SEQUENCE</scope>
    <source>
        <strain evidence="1">HHB10654</strain>
    </source>
</reference>
<feature type="non-terminal residue" evidence="1">
    <location>
        <position position="212"/>
    </location>
</feature>
<gene>
    <name evidence="1" type="ORF">BV25DRAFT_1986672</name>
</gene>
<sequence length="212" mass="24375">MVSSNLTSNRLLTTPACVASTLPARFSSSTVMRRNLVLTHFDCLISMRGLFVFQIQSRRPELYSKWASQEPMVPVLCMNPWDWSEIVVGARLHLHTARLLLTCPEIIYRRLHDMFDRYGPVPRRLLEHLSDPDCLQVAVTKAIDTDGIDFGVLASSMKCPRKDDLHTRDISPLLVLIRRQKDSEDSLVETSLVRPVSEYIHYAIQRKPEDNW</sequence>
<evidence type="ECO:0000313" key="2">
    <source>
        <dbReference type="Proteomes" id="UP000814140"/>
    </source>
</evidence>
<name>A0ACB8TL11_9AGAM</name>
<reference evidence="1" key="2">
    <citation type="journal article" date="2022" name="New Phytol.">
        <title>Evolutionary transition to the ectomycorrhizal habit in the genomes of a hyperdiverse lineage of mushroom-forming fungi.</title>
        <authorList>
            <person name="Looney B."/>
            <person name="Miyauchi S."/>
            <person name="Morin E."/>
            <person name="Drula E."/>
            <person name="Courty P.E."/>
            <person name="Kohler A."/>
            <person name="Kuo A."/>
            <person name="LaButti K."/>
            <person name="Pangilinan J."/>
            <person name="Lipzen A."/>
            <person name="Riley R."/>
            <person name="Andreopoulos W."/>
            <person name="He G."/>
            <person name="Johnson J."/>
            <person name="Nolan M."/>
            <person name="Tritt A."/>
            <person name="Barry K.W."/>
            <person name="Grigoriev I.V."/>
            <person name="Nagy L.G."/>
            <person name="Hibbett D."/>
            <person name="Henrissat B."/>
            <person name="Matheny P.B."/>
            <person name="Labbe J."/>
            <person name="Martin F.M."/>
        </authorList>
    </citation>
    <scope>NUCLEOTIDE SEQUENCE</scope>
    <source>
        <strain evidence="1">HHB10654</strain>
    </source>
</reference>
<keyword evidence="2" id="KW-1185">Reference proteome</keyword>
<dbReference type="Proteomes" id="UP000814140">
    <property type="component" value="Unassembled WGS sequence"/>
</dbReference>
<comment type="caution">
    <text evidence="1">The sequence shown here is derived from an EMBL/GenBank/DDBJ whole genome shotgun (WGS) entry which is preliminary data.</text>
</comment>